<dbReference type="GO" id="GO:0005884">
    <property type="term" value="C:actin filament"/>
    <property type="evidence" value="ECO:0007669"/>
    <property type="project" value="TreeGrafter"/>
</dbReference>
<reference evidence="4" key="1">
    <citation type="submission" date="2021-01" db="EMBL/GenBank/DDBJ databases">
        <authorList>
            <person name="Corre E."/>
            <person name="Pelletier E."/>
            <person name="Niang G."/>
            <person name="Scheremetjew M."/>
            <person name="Finn R."/>
            <person name="Kale V."/>
            <person name="Holt S."/>
            <person name="Cochrane G."/>
            <person name="Meng A."/>
            <person name="Brown T."/>
            <person name="Cohen L."/>
        </authorList>
    </citation>
    <scope>NUCLEOTIDE SEQUENCE</scope>
    <source>
        <strain evidence="4">SAG 63-3</strain>
    </source>
</reference>
<dbReference type="GO" id="GO:0005737">
    <property type="term" value="C:cytoplasm"/>
    <property type="evidence" value="ECO:0007669"/>
    <property type="project" value="UniProtKB-SubCell"/>
</dbReference>
<dbReference type="GO" id="GO:0000146">
    <property type="term" value="F:microfilament motor activity"/>
    <property type="evidence" value="ECO:0007669"/>
    <property type="project" value="InterPro"/>
</dbReference>
<organism evidence="4">
    <name type="scientific">Polytomella parva</name>
    <dbReference type="NCBI Taxonomy" id="51329"/>
    <lineage>
        <taxon>Eukaryota</taxon>
        <taxon>Viridiplantae</taxon>
        <taxon>Chlorophyta</taxon>
        <taxon>core chlorophytes</taxon>
        <taxon>Chlorophyceae</taxon>
        <taxon>CS clade</taxon>
        <taxon>Chlamydomonadales</taxon>
        <taxon>Chlamydomonadaceae</taxon>
        <taxon>Polytomella</taxon>
    </lineage>
</organism>
<evidence type="ECO:0000256" key="1">
    <source>
        <dbReference type="ARBA" id="ARBA00004496"/>
    </source>
</evidence>
<dbReference type="InterPro" id="IPR027417">
    <property type="entry name" value="P-loop_NTPase"/>
</dbReference>
<protein>
    <recommendedName>
        <fullName evidence="5">Spermatogenesis-associated protein 17</fullName>
    </recommendedName>
</protein>
<gene>
    <name evidence="4" type="ORF">PPAR00522_LOCUS5462</name>
</gene>
<dbReference type="PANTHER" id="PTHR46184:SF5">
    <property type="entry name" value="UNCONVENTIONAL MYOSIN-IXA-LIKE"/>
    <property type="match status" value="1"/>
</dbReference>
<dbReference type="Gene3D" id="1.20.5.190">
    <property type="match status" value="1"/>
</dbReference>
<dbReference type="EMBL" id="HBFM01008528">
    <property type="protein sequence ID" value="CAD8769064.1"/>
    <property type="molecule type" value="Transcribed_RNA"/>
</dbReference>
<evidence type="ECO:0000256" key="3">
    <source>
        <dbReference type="SAM" id="MobiDB-lite"/>
    </source>
</evidence>
<dbReference type="SMART" id="SM00015">
    <property type="entry name" value="IQ"/>
    <property type="match status" value="3"/>
</dbReference>
<dbReference type="PANTHER" id="PTHR46184">
    <property type="entry name" value="UNCONVENTIONAL MYOSIN-IXB-LIKE PROTEIN"/>
    <property type="match status" value="1"/>
</dbReference>
<dbReference type="InterPro" id="IPR000048">
    <property type="entry name" value="IQ_motif_EF-hand-BS"/>
</dbReference>
<dbReference type="SUPFAM" id="SSF52540">
    <property type="entry name" value="P-loop containing nucleoside triphosphate hydrolases"/>
    <property type="match status" value="1"/>
</dbReference>
<evidence type="ECO:0000256" key="2">
    <source>
        <dbReference type="ARBA" id="ARBA00022490"/>
    </source>
</evidence>
<evidence type="ECO:0000313" key="4">
    <source>
        <dbReference type="EMBL" id="CAD8769064.1"/>
    </source>
</evidence>
<dbReference type="Pfam" id="PF00612">
    <property type="entry name" value="IQ"/>
    <property type="match status" value="3"/>
</dbReference>
<dbReference type="AlphaFoldDB" id="A0A7S0YCR1"/>
<proteinExistence type="predicted"/>
<feature type="region of interest" description="Disordered" evidence="3">
    <location>
        <begin position="214"/>
        <end position="286"/>
    </location>
</feature>
<dbReference type="GO" id="GO:0051015">
    <property type="term" value="F:actin filament binding"/>
    <property type="evidence" value="ECO:0007669"/>
    <property type="project" value="TreeGrafter"/>
</dbReference>
<dbReference type="InterPro" id="IPR046987">
    <property type="entry name" value="Myo9"/>
</dbReference>
<sequence length="395" mass="45135">MAAIAKLRARIPEIVEEFFQRCRVAELNREKEIKAITTIQAYSRGFLVRRRLLRLSKTAICIQQFWRGYLGRQRARLALEEFNRTLRQAYFNSKAITIQKWWRGYWSRKNIHDFYARKRYLISIQIKNQQTREMLNIEAERALQHQRQEAENAAHRLFESKISKLHHLVSTQNQSGIFNSPYAIATGTQAIIMGQPIEEHLRASMQGQVKQRLHLPPLTNNGPGNVNSSGINRPGGKARGTSAGAAPNMSSNTYNNSSASVDNSGSNNHRSKSARSSIAPPYKANEKMTSSRLTLQQTADIEAVHQQKLLDEKVHRAEMFLRHPQPFTTSLSRPFEPHLDVQSNRNLEPYGDPYDPTLGMRGEAFTPAQQLVANGPFLKYIRKQSFFDKNSAEAY</sequence>
<accession>A0A7S0YCR1</accession>
<comment type="subcellular location">
    <subcellularLocation>
        <location evidence="1">Cytoplasm</location>
    </subcellularLocation>
</comment>
<evidence type="ECO:0008006" key="5">
    <source>
        <dbReference type="Google" id="ProtNLM"/>
    </source>
</evidence>
<name>A0A7S0YCR1_9CHLO</name>
<dbReference type="GO" id="GO:0005096">
    <property type="term" value="F:GTPase activator activity"/>
    <property type="evidence" value="ECO:0007669"/>
    <property type="project" value="InterPro"/>
</dbReference>
<keyword evidence="2" id="KW-0963">Cytoplasm</keyword>
<dbReference type="GO" id="GO:0035556">
    <property type="term" value="P:intracellular signal transduction"/>
    <property type="evidence" value="ECO:0007669"/>
    <property type="project" value="InterPro"/>
</dbReference>
<dbReference type="PROSITE" id="PS50096">
    <property type="entry name" value="IQ"/>
    <property type="match status" value="3"/>
</dbReference>
<feature type="compositionally biased region" description="Polar residues" evidence="3">
    <location>
        <begin position="248"/>
        <end position="268"/>
    </location>
</feature>
<feature type="compositionally biased region" description="Polar residues" evidence="3">
    <location>
        <begin position="218"/>
        <end position="231"/>
    </location>
</feature>